<evidence type="ECO:0000259" key="7">
    <source>
        <dbReference type="Pfam" id="PF25967"/>
    </source>
</evidence>
<dbReference type="GO" id="GO:0005886">
    <property type="term" value="C:plasma membrane"/>
    <property type="evidence" value="ECO:0007669"/>
    <property type="project" value="TreeGrafter"/>
</dbReference>
<dbReference type="SUPFAM" id="SSF111369">
    <property type="entry name" value="HlyD-like secretion proteins"/>
    <property type="match status" value="1"/>
</dbReference>
<comment type="caution">
    <text evidence="8">The sequence shown here is derived from an EMBL/GenBank/DDBJ whole genome shotgun (WGS) entry which is preliminary data.</text>
</comment>
<dbReference type="Pfam" id="PF25967">
    <property type="entry name" value="RND-MFP_C"/>
    <property type="match status" value="1"/>
</dbReference>
<dbReference type="InterPro" id="IPR058625">
    <property type="entry name" value="MdtA-like_BSH"/>
</dbReference>
<evidence type="ECO:0000313" key="8">
    <source>
        <dbReference type="EMBL" id="TLU61627.1"/>
    </source>
</evidence>
<evidence type="ECO:0000259" key="5">
    <source>
        <dbReference type="Pfam" id="PF25917"/>
    </source>
</evidence>
<dbReference type="Pfam" id="PF25917">
    <property type="entry name" value="BSH_RND"/>
    <property type="match status" value="1"/>
</dbReference>
<evidence type="ECO:0000256" key="2">
    <source>
        <dbReference type="ARBA" id="ARBA00009477"/>
    </source>
</evidence>
<dbReference type="InterPro" id="IPR058627">
    <property type="entry name" value="MdtA-like_C"/>
</dbReference>
<feature type="coiled-coil region" evidence="3">
    <location>
        <begin position="99"/>
        <end position="164"/>
    </location>
</feature>
<proteinExistence type="inferred from homology"/>
<feature type="domain" description="Multidrug resistance protein MdtA-like alpha-helical hairpin" evidence="4">
    <location>
        <begin position="100"/>
        <end position="168"/>
    </location>
</feature>
<name>A0A5R9IK10_9GAMM</name>
<dbReference type="Gene3D" id="2.40.420.20">
    <property type="match status" value="1"/>
</dbReference>
<dbReference type="InterPro" id="IPR006143">
    <property type="entry name" value="RND_pump_MFP"/>
</dbReference>
<dbReference type="GO" id="GO:0022857">
    <property type="term" value="F:transmembrane transporter activity"/>
    <property type="evidence" value="ECO:0007669"/>
    <property type="project" value="InterPro"/>
</dbReference>
<dbReference type="InterPro" id="IPR058624">
    <property type="entry name" value="MdtA-like_HH"/>
</dbReference>
<dbReference type="OrthoDB" id="9800613at2"/>
<evidence type="ECO:0000259" key="6">
    <source>
        <dbReference type="Pfam" id="PF25944"/>
    </source>
</evidence>
<dbReference type="AlphaFoldDB" id="A0A5R9IK10"/>
<gene>
    <name evidence="8" type="ORF">FE810_14005</name>
</gene>
<evidence type="ECO:0000256" key="1">
    <source>
        <dbReference type="ARBA" id="ARBA00004519"/>
    </source>
</evidence>
<evidence type="ECO:0000259" key="4">
    <source>
        <dbReference type="Pfam" id="PF25876"/>
    </source>
</evidence>
<dbReference type="InterPro" id="IPR058626">
    <property type="entry name" value="MdtA-like_b-barrel"/>
</dbReference>
<evidence type="ECO:0000256" key="3">
    <source>
        <dbReference type="SAM" id="Coils"/>
    </source>
</evidence>
<feature type="domain" description="Multidrug resistance protein MdtA-like C-terminal permuted SH3" evidence="7">
    <location>
        <begin position="303"/>
        <end position="362"/>
    </location>
</feature>
<accession>A0A5R9IK10</accession>
<dbReference type="RefSeq" id="WP_138320753.1">
    <property type="nucleotide sequence ID" value="NZ_VCBC01000015.1"/>
</dbReference>
<dbReference type="GO" id="GO:0030313">
    <property type="term" value="C:cell envelope"/>
    <property type="evidence" value="ECO:0007669"/>
    <property type="project" value="UniProtKB-SubCell"/>
</dbReference>
<organism evidence="8 9">
    <name type="scientific">Thalassotalea litorea</name>
    <dbReference type="NCBI Taxonomy" id="2020715"/>
    <lineage>
        <taxon>Bacteria</taxon>
        <taxon>Pseudomonadati</taxon>
        <taxon>Pseudomonadota</taxon>
        <taxon>Gammaproteobacteria</taxon>
        <taxon>Alteromonadales</taxon>
        <taxon>Colwelliaceae</taxon>
        <taxon>Thalassotalea</taxon>
    </lineage>
</organism>
<evidence type="ECO:0000313" key="9">
    <source>
        <dbReference type="Proteomes" id="UP000307790"/>
    </source>
</evidence>
<feature type="domain" description="Multidrug resistance protein MdtA-like barrel-sandwich hybrid" evidence="5">
    <location>
        <begin position="60"/>
        <end position="191"/>
    </location>
</feature>
<dbReference type="PROSITE" id="PS51257">
    <property type="entry name" value="PROKAR_LIPOPROTEIN"/>
    <property type="match status" value="1"/>
</dbReference>
<dbReference type="Pfam" id="PF25944">
    <property type="entry name" value="Beta-barrel_RND"/>
    <property type="match status" value="1"/>
</dbReference>
<dbReference type="NCBIfam" id="TIGR01730">
    <property type="entry name" value="RND_mfp"/>
    <property type="match status" value="1"/>
</dbReference>
<dbReference type="Gene3D" id="2.40.30.170">
    <property type="match status" value="1"/>
</dbReference>
<keyword evidence="9" id="KW-1185">Reference proteome</keyword>
<dbReference type="EMBL" id="VCBC01000015">
    <property type="protein sequence ID" value="TLU61627.1"/>
    <property type="molecule type" value="Genomic_DNA"/>
</dbReference>
<comment type="subcellular location">
    <subcellularLocation>
        <location evidence="1">Cell inner membrane</location>
        <topology evidence="1">Lipid-anchor</topology>
    </subcellularLocation>
</comment>
<dbReference type="Gene3D" id="1.10.287.470">
    <property type="entry name" value="Helix hairpin bin"/>
    <property type="match status" value="1"/>
</dbReference>
<reference evidence="8 9" key="1">
    <citation type="submission" date="2019-05" db="EMBL/GenBank/DDBJ databases">
        <title>Genome sequences of Thalassotalea litorea 1K03283.</title>
        <authorList>
            <person name="Zhang D."/>
        </authorList>
    </citation>
    <scope>NUCLEOTIDE SEQUENCE [LARGE SCALE GENOMIC DNA]</scope>
    <source>
        <strain evidence="8 9">MCCC 1K03283</strain>
    </source>
</reference>
<dbReference type="GO" id="GO:0046677">
    <property type="term" value="P:response to antibiotic"/>
    <property type="evidence" value="ECO:0007669"/>
    <property type="project" value="TreeGrafter"/>
</dbReference>
<dbReference type="Proteomes" id="UP000307790">
    <property type="component" value="Unassembled WGS sequence"/>
</dbReference>
<keyword evidence="3" id="KW-0175">Coiled coil</keyword>
<sequence length="384" mass="42227">MSKTYISLFTLFSLVWVGLLGCKPAPQQAPDVEVVVQKVKSFPYRGTASFVGRLNASSDVKILARVKAKIESINFSEGREIKSGSVLFKLNDDELQAQKKQSEAEVSRSQSALNAADKNYKRGQELAPDGYISSSELDALEAKLQEAQSALASAKAKLDNAKVDLSYATIEAPISGKIGRSIYSVGDVVSPESGELTTIVSTNNMEVPFFVSEKIYWRMAKKFTEARAKMPRAERRDEVVIKIALEKDEFYPHEGKITFVSNRVDPKTGTMEVRATIPNPEGMLKPGQYVNVIVEEPVEVATVMIPQSAVQSDQQGEFVMVVDDKKKVSRQNVGLGERVDVMVIVNKGLKNGDTIVIQGVQRIRSGQKVNPIKAEDRTVPEIEG</sequence>
<dbReference type="PANTHER" id="PTHR30158">
    <property type="entry name" value="ACRA/E-RELATED COMPONENT OF DRUG EFFLUX TRANSPORTER"/>
    <property type="match status" value="1"/>
</dbReference>
<feature type="domain" description="Multidrug resistance protein MdtA-like beta-barrel" evidence="6">
    <location>
        <begin position="227"/>
        <end position="296"/>
    </location>
</feature>
<comment type="similarity">
    <text evidence="2">Belongs to the membrane fusion protein (MFP) (TC 8.A.1) family.</text>
</comment>
<protein>
    <submittedName>
        <fullName evidence="8">Efflux RND transporter periplasmic adaptor subunit</fullName>
    </submittedName>
</protein>
<dbReference type="Pfam" id="PF25876">
    <property type="entry name" value="HH_MFP_RND"/>
    <property type="match status" value="1"/>
</dbReference>
<dbReference type="Gene3D" id="2.40.50.100">
    <property type="match status" value="1"/>
</dbReference>